<reference evidence="2" key="1">
    <citation type="submission" date="2018-05" db="EMBL/GenBank/DDBJ databases">
        <authorList>
            <person name="Lanie J.A."/>
            <person name="Ng W.-L."/>
            <person name="Kazmierczak K.M."/>
            <person name="Andrzejewski T.M."/>
            <person name="Davidsen T.M."/>
            <person name="Wayne K.J."/>
            <person name="Tettelin H."/>
            <person name="Glass J.I."/>
            <person name="Rusch D."/>
            <person name="Podicherti R."/>
            <person name="Tsui H.-C.T."/>
            <person name="Winkler M.E."/>
        </authorList>
    </citation>
    <scope>NUCLEOTIDE SEQUENCE</scope>
</reference>
<dbReference type="Gene3D" id="3.40.50.720">
    <property type="entry name" value="NAD(P)-binding Rossmann-like Domain"/>
    <property type="match status" value="1"/>
</dbReference>
<dbReference type="InterPro" id="IPR036291">
    <property type="entry name" value="NAD(P)-bd_dom_sf"/>
</dbReference>
<dbReference type="SUPFAM" id="SSF51735">
    <property type="entry name" value="NAD(P)-binding Rossmann-fold domains"/>
    <property type="match status" value="1"/>
</dbReference>
<dbReference type="InterPro" id="IPR001509">
    <property type="entry name" value="Epimerase_deHydtase"/>
</dbReference>
<sequence length="246" mass="27115">MRVLVTGGTGFLGRRVIPLLAQHDLLCISRHPERLPNISRVNAVVSNLMTDDDWIPKVAEFQPEWCFHLAWEGLPDYSLERCRLNLDSSLRLLDVLAQSGLKRIVIAGTCWEYGRASGLVTEDQHPTDVDLFAATKASLLGVLDSVARSAGFEYQWARIFFVYGPGQRLTSLLPSLRHAYVSGVDPDIRTPETLQDFIHVDDVATGLVSLVSSEVQSGVFNVGSGYPTSVAQVANIAADYYNRAKP</sequence>
<gene>
    <name evidence="2" type="ORF">METZ01_LOCUS266469</name>
</gene>
<dbReference type="Pfam" id="PF01370">
    <property type="entry name" value="Epimerase"/>
    <property type="match status" value="1"/>
</dbReference>
<feature type="domain" description="NAD-dependent epimerase/dehydratase" evidence="1">
    <location>
        <begin position="3"/>
        <end position="223"/>
    </location>
</feature>
<name>A0A382JPL5_9ZZZZ</name>
<accession>A0A382JPL5</accession>
<proteinExistence type="predicted"/>
<dbReference type="InterPro" id="IPR050177">
    <property type="entry name" value="Lipid_A_modif_metabolic_enz"/>
</dbReference>
<feature type="non-terminal residue" evidence="2">
    <location>
        <position position="246"/>
    </location>
</feature>
<evidence type="ECO:0000313" key="2">
    <source>
        <dbReference type="EMBL" id="SVC13615.1"/>
    </source>
</evidence>
<dbReference type="AlphaFoldDB" id="A0A382JPL5"/>
<organism evidence="2">
    <name type="scientific">marine metagenome</name>
    <dbReference type="NCBI Taxonomy" id="408172"/>
    <lineage>
        <taxon>unclassified sequences</taxon>
        <taxon>metagenomes</taxon>
        <taxon>ecological metagenomes</taxon>
    </lineage>
</organism>
<dbReference type="EMBL" id="UINC01075438">
    <property type="protein sequence ID" value="SVC13615.1"/>
    <property type="molecule type" value="Genomic_DNA"/>
</dbReference>
<dbReference type="PANTHER" id="PTHR43245:SF13">
    <property type="entry name" value="UDP-D-APIOSE_UDP-D-XYLOSE SYNTHASE 2"/>
    <property type="match status" value="1"/>
</dbReference>
<evidence type="ECO:0000259" key="1">
    <source>
        <dbReference type="Pfam" id="PF01370"/>
    </source>
</evidence>
<dbReference type="PANTHER" id="PTHR43245">
    <property type="entry name" value="BIFUNCTIONAL POLYMYXIN RESISTANCE PROTEIN ARNA"/>
    <property type="match status" value="1"/>
</dbReference>
<protein>
    <recommendedName>
        <fullName evidence="1">NAD-dependent epimerase/dehydratase domain-containing protein</fullName>
    </recommendedName>
</protein>